<sequence>MKTKLWLTLCATGLLGACTEFGPTTSPDGFINPLPEEVIAAAAPYQNLNAVQINPIDGCYEYQHIGPVETTFLPLRTSNGRAICTVAPEQVAEAG</sequence>
<keyword evidence="2" id="KW-1185">Reference proteome</keyword>
<protein>
    <recommendedName>
        <fullName evidence="3">Lipoprotein</fullName>
    </recommendedName>
</protein>
<accession>A0AAP2CNP1</accession>
<evidence type="ECO:0000313" key="2">
    <source>
        <dbReference type="Proteomes" id="UP001315686"/>
    </source>
</evidence>
<proteinExistence type="predicted"/>
<organism evidence="1 2">
    <name type="scientific">Harenicola maris</name>
    <dbReference type="NCBI Taxonomy" id="2841044"/>
    <lineage>
        <taxon>Bacteria</taxon>
        <taxon>Pseudomonadati</taxon>
        <taxon>Pseudomonadota</taxon>
        <taxon>Alphaproteobacteria</taxon>
        <taxon>Rhodobacterales</taxon>
        <taxon>Paracoccaceae</taxon>
        <taxon>Harenicola</taxon>
    </lineage>
</organism>
<dbReference type="RefSeq" id="WP_327793823.1">
    <property type="nucleotide sequence ID" value="NZ_JADQAZ010000002.1"/>
</dbReference>
<comment type="caution">
    <text evidence="1">The sequence shown here is derived from an EMBL/GenBank/DDBJ whole genome shotgun (WGS) entry which is preliminary data.</text>
</comment>
<name>A0AAP2CNP1_9RHOB</name>
<dbReference type="AlphaFoldDB" id="A0AAP2CNP1"/>
<dbReference type="Proteomes" id="UP001315686">
    <property type="component" value="Unassembled WGS sequence"/>
</dbReference>
<dbReference type="PROSITE" id="PS51257">
    <property type="entry name" value="PROKAR_LIPOPROTEIN"/>
    <property type="match status" value="1"/>
</dbReference>
<gene>
    <name evidence="1" type="ORF">IV417_09355</name>
</gene>
<evidence type="ECO:0000313" key="1">
    <source>
        <dbReference type="EMBL" id="MBT0957594.1"/>
    </source>
</evidence>
<evidence type="ECO:0008006" key="3">
    <source>
        <dbReference type="Google" id="ProtNLM"/>
    </source>
</evidence>
<reference evidence="1 2" key="1">
    <citation type="journal article" date="2021" name="Arch. Microbiol.">
        <title>Harenicola maris gen. nov., sp. nov. isolated from the Sea of Japan shallow sediments.</title>
        <authorList>
            <person name="Romanenko L.A."/>
            <person name="Kurilenko V.V."/>
            <person name="Chernysheva N.Y."/>
            <person name="Tekutyeva L.A."/>
            <person name="Velansky P.V."/>
            <person name="Svetashev V.I."/>
            <person name="Isaeva M.P."/>
        </authorList>
    </citation>
    <scope>NUCLEOTIDE SEQUENCE [LARGE SCALE GENOMIC DNA]</scope>
    <source>
        <strain evidence="1 2">KMM 3653</strain>
    </source>
</reference>
<dbReference type="EMBL" id="JADQAZ010000002">
    <property type="protein sequence ID" value="MBT0957594.1"/>
    <property type="molecule type" value="Genomic_DNA"/>
</dbReference>